<feature type="compositionally biased region" description="Acidic residues" evidence="1">
    <location>
        <begin position="64"/>
        <end position="83"/>
    </location>
</feature>
<evidence type="ECO:0000313" key="4">
    <source>
        <dbReference type="Proteomes" id="UP000275076"/>
    </source>
</evidence>
<evidence type="ECO:0000313" key="3">
    <source>
        <dbReference type="EMBL" id="RSL30547.1"/>
    </source>
</evidence>
<dbReference type="EMBL" id="RBVX01000035">
    <property type="protein sequence ID" value="RSL30547.1"/>
    <property type="molecule type" value="Genomic_DNA"/>
</dbReference>
<evidence type="ECO:0000256" key="1">
    <source>
        <dbReference type="SAM" id="MobiDB-lite"/>
    </source>
</evidence>
<accession>A0A428MWN8</accession>
<dbReference type="AlphaFoldDB" id="A0A428MWN8"/>
<organism evidence="3 4">
    <name type="scientific">Salibacterium salarium</name>
    <dbReference type="NCBI Taxonomy" id="284579"/>
    <lineage>
        <taxon>Bacteria</taxon>
        <taxon>Bacillati</taxon>
        <taxon>Bacillota</taxon>
        <taxon>Bacilli</taxon>
        <taxon>Bacillales</taxon>
        <taxon>Bacillaceae</taxon>
    </lineage>
</organism>
<comment type="caution">
    <text evidence="3">The sequence shown here is derived from an EMBL/GenBank/DDBJ whole genome shotgun (WGS) entry which is preliminary data.</text>
</comment>
<proteinExistence type="predicted"/>
<evidence type="ECO:0008006" key="5">
    <source>
        <dbReference type="Google" id="ProtNLM"/>
    </source>
</evidence>
<evidence type="ECO:0000256" key="2">
    <source>
        <dbReference type="SAM" id="SignalP"/>
    </source>
</evidence>
<feature type="compositionally biased region" description="Acidic residues" evidence="1">
    <location>
        <begin position="38"/>
        <end position="55"/>
    </location>
</feature>
<dbReference type="RefSeq" id="WP_125560330.1">
    <property type="nucleotide sequence ID" value="NZ_RBVX01000035.1"/>
</dbReference>
<feature type="chain" id="PRO_5039555213" description="Lipoprotein" evidence="2">
    <location>
        <begin position="19"/>
        <end position="256"/>
    </location>
</feature>
<keyword evidence="2" id="KW-0732">Signal</keyword>
<reference evidence="3 4" key="1">
    <citation type="submission" date="2018-10" db="EMBL/GenBank/DDBJ databases">
        <title>Draft genome sequence of Bacillus salarius IM0101, isolated from a hypersaline soil in Inner Mongolia, China.</title>
        <authorList>
            <person name="Yamprayoonswat W."/>
            <person name="Boonvisut S."/>
            <person name="Jumpathong W."/>
            <person name="Sittihan S."/>
            <person name="Ruangsuj P."/>
            <person name="Wanthongcharoen S."/>
            <person name="Thongpramul N."/>
            <person name="Pimmason S."/>
            <person name="Yu B."/>
            <person name="Yasawong M."/>
        </authorList>
    </citation>
    <scope>NUCLEOTIDE SEQUENCE [LARGE SCALE GENOMIC DNA]</scope>
    <source>
        <strain evidence="3 4">IM0101</strain>
    </source>
</reference>
<protein>
    <recommendedName>
        <fullName evidence="5">Lipoprotein</fullName>
    </recommendedName>
</protein>
<feature type="region of interest" description="Disordered" evidence="1">
    <location>
        <begin position="23"/>
        <end position="83"/>
    </location>
</feature>
<dbReference type="Proteomes" id="UP000275076">
    <property type="component" value="Unassembled WGS sequence"/>
</dbReference>
<dbReference type="OrthoDB" id="9898177at2"/>
<keyword evidence="4" id="KW-1185">Reference proteome</keyword>
<name>A0A428MWN8_9BACI</name>
<gene>
    <name evidence="3" type="ORF">D7Z54_25265</name>
</gene>
<feature type="signal peptide" evidence="2">
    <location>
        <begin position="1"/>
        <end position="18"/>
    </location>
</feature>
<sequence length="256" mass="29574">MKKTALLLTLTFIIVLMAACSSDDENTEAADDAKTDSETQEEENEEESEESESEDNGSNLADASSEEEQDTEEEEEEYEPYEYEEVWEDVGLEVESSKDEINSDLEKFQPLLISDTKQDYRGYISSVLTSVQAEVTVGYHYKRFMNNVPDMLMDLKRVELETNEMDYARQQMIKAYEKAIDTIEPLESEIDDIHDGNFDTESMNELENNLLEVYHYEALACVQLQRLNEEEDIELELEGEDALLDFIDENLIEDKL</sequence>
<dbReference type="PROSITE" id="PS51257">
    <property type="entry name" value="PROKAR_LIPOPROTEIN"/>
    <property type="match status" value="1"/>
</dbReference>